<dbReference type="STRING" id="1462996.AWM70_11975"/>
<evidence type="ECO:0000256" key="4">
    <source>
        <dbReference type="ARBA" id="ARBA00023136"/>
    </source>
</evidence>
<keyword evidence="8" id="KW-1185">Reference proteome</keyword>
<dbReference type="PANTHER" id="PTHR43077:SF5">
    <property type="entry name" value="PHAGE INFECTION PROTEIN"/>
    <property type="match status" value="1"/>
</dbReference>
<accession>A0A1B1N1E4</accession>
<dbReference type="KEGG" id="pyg:AWM70_11975"/>
<feature type="transmembrane region" description="Helical" evidence="5">
    <location>
        <begin position="345"/>
        <end position="366"/>
    </location>
</feature>
<feature type="transmembrane region" description="Helical" evidence="5">
    <location>
        <begin position="12"/>
        <end position="32"/>
    </location>
</feature>
<dbReference type="InterPro" id="IPR051328">
    <property type="entry name" value="T7SS_ABC-Transporter"/>
</dbReference>
<dbReference type="EMBL" id="CP014167">
    <property type="protein sequence ID" value="ANS75228.1"/>
    <property type="molecule type" value="Genomic_DNA"/>
</dbReference>
<dbReference type="Gene3D" id="3.40.1710.10">
    <property type="entry name" value="abc type-2 transporter like domain"/>
    <property type="match status" value="1"/>
</dbReference>
<keyword evidence="2 5" id="KW-0812">Transmembrane</keyword>
<reference evidence="7 8" key="1">
    <citation type="submission" date="2016-01" db="EMBL/GenBank/DDBJ databases">
        <title>Complete Genome Sequence of Paenibacillus yonginensis DCY84, a novel Plant Growth-Promoting Bacteria with Elicitation of Induced Systemic Resistance.</title>
        <authorList>
            <person name="Kim Y.J."/>
            <person name="Yang D.C."/>
            <person name="Sukweenadhi J."/>
        </authorList>
    </citation>
    <scope>NUCLEOTIDE SEQUENCE [LARGE SCALE GENOMIC DNA]</scope>
    <source>
        <strain evidence="7 8">DCY84</strain>
    </source>
</reference>
<dbReference type="Proteomes" id="UP000092573">
    <property type="component" value="Chromosome"/>
</dbReference>
<keyword evidence="4 5" id="KW-0472">Membrane</keyword>
<gene>
    <name evidence="7" type="ORF">AWM70_11975</name>
</gene>
<feature type="domain" description="ABC-2 type transporter transmembrane" evidence="6">
    <location>
        <begin position="12"/>
        <end position="359"/>
    </location>
</feature>
<sequence length="384" mass="42163">MKSFLKHKGVISGIFMMVFYQIVMMSIFMWGYSSVPKNMDQLTVAIVNEDTQTGEQLVAQLKENLPFHLVTSLSLDKAKEELNDRDIHLIIHIPQDFTANMTAQGEQAKLDFFMNQSNAQTVTSSMQAVVNQISDQLTAQTQTQGFAQLLQKFQMPEEQAKQTVGSVMNKVVPNIVTTNTVPAGLHNQMAPMFLSMASYVGSMIYSMMSIGALKQLRSKLGAGKAFLHLQGVNLLLALIVPLIGVSIYHAIHGYSAGVFFENWMIHSLEMFAAIEFTSLFCILAGQGGMLINMPLVLVQSIACGATIPREMMPDFFKVLSYVSPMFYSVHLDYNVLFGGGNTSQYLAGLALIAAVAIVVNAVLYGIKALRAKEADQAAVPSMMM</sequence>
<name>A0A1B1N1E4_9BACL</name>
<dbReference type="PANTHER" id="PTHR43077">
    <property type="entry name" value="TRANSPORT PERMEASE YVFS-RELATED"/>
    <property type="match status" value="1"/>
</dbReference>
<evidence type="ECO:0000256" key="1">
    <source>
        <dbReference type="ARBA" id="ARBA00004141"/>
    </source>
</evidence>
<evidence type="ECO:0000259" key="6">
    <source>
        <dbReference type="Pfam" id="PF12698"/>
    </source>
</evidence>
<dbReference type="RefSeq" id="WP_068696659.1">
    <property type="nucleotide sequence ID" value="NZ_CP014167.1"/>
</dbReference>
<keyword evidence="3 5" id="KW-1133">Transmembrane helix</keyword>
<comment type="subcellular location">
    <subcellularLocation>
        <location evidence="1">Membrane</location>
        <topology evidence="1">Multi-pass membrane protein</topology>
    </subcellularLocation>
</comment>
<organism evidence="7 8">
    <name type="scientific">Paenibacillus yonginensis</name>
    <dbReference type="NCBI Taxonomy" id="1462996"/>
    <lineage>
        <taxon>Bacteria</taxon>
        <taxon>Bacillati</taxon>
        <taxon>Bacillota</taxon>
        <taxon>Bacilli</taxon>
        <taxon>Bacillales</taxon>
        <taxon>Paenibacillaceae</taxon>
        <taxon>Paenibacillus</taxon>
    </lineage>
</organism>
<evidence type="ECO:0000313" key="8">
    <source>
        <dbReference type="Proteomes" id="UP000092573"/>
    </source>
</evidence>
<dbReference type="GO" id="GO:0016020">
    <property type="term" value="C:membrane"/>
    <property type="evidence" value="ECO:0007669"/>
    <property type="project" value="UniProtKB-SubCell"/>
</dbReference>
<evidence type="ECO:0000256" key="3">
    <source>
        <dbReference type="ARBA" id="ARBA00022989"/>
    </source>
</evidence>
<dbReference type="InterPro" id="IPR013525">
    <property type="entry name" value="ABC2_TM"/>
</dbReference>
<dbReference type="AlphaFoldDB" id="A0A1B1N1E4"/>
<proteinExistence type="predicted"/>
<feature type="transmembrane region" description="Helical" evidence="5">
    <location>
        <begin position="225"/>
        <end position="251"/>
    </location>
</feature>
<evidence type="ECO:0000313" key="7">
    <source>
        <dbReference type="EMBL" id="ANS75228.1"/>
    </source>
</evidence>
<protein>
    <recommendedName>
        <fullName evidence="6">ABC-2 type transporter transmembrane domain-containing protein</fullName>
    </recommendedName>
</protein>
<evidence type="ECO:0000256" key="2">
    <source>
        <dbReference type="ARBA" id="ARBA00022692"/>
    </source>
</evidence>
<dbReference type="GO" id="GO:0140359">
    <property type="term" value="F:ABC-type transporter activity"/>
    <property type="evidence" value="ECO:0007669"/>
    <property type="project" value="InterPro"/>
</dbReference>
<dbReference type="Pfam" id="PF12698">
    <property type="entry name" value="ABC2_membrane_3"/>
    <property type="match status" value="1"/>
</dbReference>
<feature type="transmembrane region" description="Helical" evidence="5">
    <location>
        <begin position="192"/>
        <end position="213"/>
    </location>
</feature>
<dbReference type="OrthoDB" id="2208410at2"/>
<evidence type="ECO:0000256" key="5">
    <source>
        <dbReference type="SAM" id="Phobius"/>
    </source>
</evidence>